<dbReference type="AlphaFoldDB" id="A0A9C7G6T6"/>
<dbReference type="EMBL" id="CAKJTG010000004">
    <property type="protein sequence ID" value="CAG9607104.1"/>
    <property type="molecule type" value="Genomic_DNA"/>
</dbReference>
<comment type="caution">
    <text evidence="1">The sequence shown here is derived from an EMBL/GenBank/DDBJ whole genome shotgun (WGS) entry which is preliminary data.</text>
</comment>
<proteinExistence type="predicted"/>
<reference evidence="1" key="1">
    <citation type="submission" date="2021-10" db="EMBL/GenBank/DDBJ databases">
        <authorList>
            <person name="Criscuolo A."/>
        </authorList>
    </citation>
    <scope>NUCLEOTIDE SEQUENCE</scope>
    <source>
        <strain evidence="1">CIP111885</strain>
    </source>
</reference>
<sequence>MYLVGFYSPKAKSGVTELSLVIYNWLKLNTNLTVAFISYGTLEKEKISDELIHEFSNLTITEQKRNMKKMKKQYDIIIYDASSQLSDGVLKLLPIVDRLFVVGEEHADFAEKLHQIIEFNKIFDKSVKSFITHLQGNKTFIIRESKGEHVMGFNPSKKDTNDIGQMVYTDYVTYFLEQTFIKINEKLFYKIKSIPKEELFHGLYELGIDFEVALIFNKYISLREAIGQNYDEALENLFPLLINTSFSDLVNRFQKELDIIVSFKLDS</sequence>
<dbReference type="InterPro" id="IPR027417">
    <property type="entry name" value="P-loop_NTPase"/>
</dbReference>
<evidence type="ECO:0008006" key="3">
    <source>
        <dbReference type="Google" id="ProtNLM"/>
    </source>
</evidence>
<evidence type="ECO:0000313" key="1">
    <source>
        <dbReference type="EMBL" id="CAG9607104.1"/>
    </source>
</evidence>
<protein>
    <recommendedName>
        <fullName evidence="3">AAA domain-containing protein</fullName>
    </recommendedName>
</protein>
<dbReference type="Proteomes" id="UP000789845">
    <property type="component" value="Unassembled WGS sequence"/>
</dbReference>
<evidence type="ECO:0000313" key="2">
    <source>
        <dbReference type="Proteomes" id="UP000789845"/>
    </source>
</evidence>
<dbReference type="RefSeq" id="WP_230495384.1">
    <property type="nucleotide sequence ID" value="NZ_CAKJTG010000004.1"/>
</dbReference>
<accession>A0A9C7G6T6</accession>
<gene>
    <name evidence="1" type="ORF">NEOCIP111885_00794</name>
</gene>
<keyword evidence="2" id="KW-1185">Reference proteome</keyword>
<organism evidence="1 2">
    <name type="scientific">Pseudoneobacillus rhizosphaerae</name>
    <dbReference type="NCBI Taxonomy" id="2880968"/>
    <lineage>
        <taxon>Bacteria</taxon>
        <taxon>Bacillati</taxon>
        <taxon>Bacillota</taxon>
        <taxon>Bacilli</taxon>
        <taxon>Bacillales</taxon>
        <taxon>Bacillaceae</taxon>
        <taxon>Pseudoneobacillus</taxon>
    </lineage>
</organism>
<dbReference type="Gene3D" id="3.40.50.300">
    <property type="entry name" value="P-loop containing nucleotide triphosphate hydrolases"/>
    <property type="match status" value="1"/>
</dbReference>
<name>A0A9C7G6T6_9BACI</name>